<evidence type="ECO:0000256" key="1">
    <source>
        <dbReference type="ARBA" id="ARBA00004123"/>
    </source>
</evidence>
<keyword evidence="8 10" id="KW-0206">Cytoskeleton</keyword>
<organism evidence="12 13">
    <name type="scientific">Mytilus galloprovincialis</name>
    <name type="common">Mediterranean mussel</name>
    <dbReference type="NCBI Taxonomy" id="29158"/>
    <lineage>
        <taxon>Eukaryota</taxon>
        <taxon>Metazoa</taxon>
        <taxon>Spiralia</taxon>
        <taxon>Lophotrochozoa</taxon>
        <taxon>Mollusca</taxon>
        <taxon>Bivalvia</taxon>
        <taxon>Autobranchia</taxon>
        <taxon>Pteriomorphia</taxon>
        <taxon>Mytilida</taxon>
        <taxon>Mytiloidea</taxon>
        <taxon>Mytilidae</taxon>
        <taxon>Mytilinae</taxon>
        <taxon>Mytilus</taxon>
    </lineage>
</organism>
<keyword evidence="9" id="KW-0539">Nucleus</keyword>
<evidence type="ECO:0000256" key="8">
    <source>
        <dbReference type="ARBA" id="ARBA00023212"/>
    </source>
</evidence>
<dbReference type="FunFam" id="3.30.740.10:FF:000005">
    <property type="entry name" value="Dynein light chain"/>
    <property type="match status" value="1"/>
</dbReference>
<dbReference type="GO" id="GO:0045505">
    <property type="term" value="F:dynein intermediate chain binding"/>
    <property type="evidence" value="ECO:0007669"/>
    <property type="project" value="TreeGrafter"/>
</dbReference>
<evidence type="ECO:0000256" key="5">
    <source>
        <dbReference type="ARBA" id="ARBA00022701"/>
    </source>
</evidence>
<keyword evidence="5 10" id="KW-0493">Microtubule</keyword>
<comment type="similarity">
    <text evidence="10">Belongs to the dynein light chain family.</text>
</comment>
<dbReference type="GO" id="GO:0015031">
    <property type="term" value="P:protein transport"/>
    <property type="evidence" value="ECO:0007669"/>
    <property type="project" value="UniProtKB-KW"/>
</dbReference>
<protein>
    <recommendedName>
        <fullName evidence="10">Dynein light chain</fullName>
    </recommendedName>
</protein>
<name>A0A8B6GXJ3_MYTGA</name>
<comment type="subcellular location">
    <subcellularLocation>
        <location evidence="2 10">Cytoplasm</location>
        <location evidence="2 10">Cytoskeleton</location>
    </subcellularLocation>
    <subcellularLocation>
        <location evidence="1">Nucleus</location>
    </subcellularLocation>
</comment>
<keyword evidence="10" id="KW-0243">Dynein</keyword>
<evidence type="ECO:0000256" key="2">
    <source>
        <dbReference type="ARBA" id="ARBA00004245"/>
    </source>
</evidence>
<evidence type="ECO:0000256" key="11">
    <source>
        <dbReference type="SAM" id="MobiDB-lite"/>
    </source>
</evidence>
<feature type="non-terminal residue" evidence="12">
    <location>
        <position position="115"/>
    </location>
</feature>
<accession>A0A8B6GXJ3</accession>
<keyword evidence="7" id="KW-0653">Protein transport</keyword>
<dbReference type="PANTHER" id="PTHR11886">
    <property type="entry name" value="DYNEIN LIGHT CHAIN"/>
    <property type="match status" value="1"/>
</dbReference>
<reference evidence="12" key="1">
    <citation type="submission" date="2018-11" db="EMBL/GenBank/DDBJ databases">
        <authorList>
            <person name="Alioto T."/>
            <person name="Alioto T."/>
        </authorList>
    </citation>
    <scope>NUCLEOTIDE SEQUENCE</scope>
</reference>
<evidence type="ECO:0000256" key="3">
    <source>
        <dbReference type="ARBA" id="ARBA00022448"/>
    </source>
</evidence>
<dbReference type="PANTHER" id="PTHR11886:SF35">
    <property type="entry name" value="DYNEIN LIGHT CHAIN"/>
    <property type="match status" value="1"/>
</dbReference>
<sequence length="115" mass="13569">AFQPSKDVKGDNDSLETSLDPNEILRHSRSRAVEIKAIDMSRAMYMKTLQFTREALDRYTSVKDMADHIKDELDDTYDGRYHCIVGTSFSFSITYDLKHYFYFKMNGYTFLVFRH</sequence>
<dbReference type="GO" id="GO:0007017">
    <property type="term" value="P:microtubule-based process"/>
    <property type="evidence" value="ECO:0007669"/>
    <property type="project" value="InterPro"/>
</dbReference>
<dbReference type="SUPFAM" id="SSF54648">
    <property type="entry name" value="DLC"/>
    <property type="match status" value="1"/>
</dbReference>
<comment type="caution">
    <text evidence="12">The sequence shown here is derived from an EMBL/GenBank/DDBJ whole genome shotgun (WGS) entry which is preliminary data.</text>
</comment>
<dbReference type="Pfam" id="PF01221">
    <property type="entry name" value="Dynein_light"/>
    <property type="match status" value="1"/>
</dbReference>
<dbReference type="EMBL" id="UYJE01009192">
    <property type="protein sequence ID" value="VDI71104.1"/>
    <property type="molecule type" value="Genomic_DNA"/>
</dbReference>
<keyword evidence="4 10" id="KW-0963">Cytoplasm</keyword>
<evidence type="ECO:0000256" key="10">
    <source>
        <dbReference type="RuleBase" id="RU365010"/>
    </source>
</evidence>
<dbReference type="GO" id="GO:0005874">
    <property type="term" value="C:microtubule"/>
    <property type="evidence" value="ECO:0007669"/>
    <property type="project" value="UniProtKB-KW"/>
</dbReference>
<keyword evidence="3" id="KW-0813">Transport</keyword>
<dbReference type="Gene3D" id="3.30.740.10">
    <property type="entry name" value="Protein Inhibitor Of Neuronal Nitric Oxide Synthase"/>
    <property type="match status" value="1"/>
</dbReference>
<evidence type="ECO:0000313" key="13">
    <source>
        <dbReference type="Proteomes" id="UP000596742"/>
    </source>
</evidence>
<dbReference type="InterPro" id="IPR037177">
    <property type="entry name" value="DLC_sf"/>
</dbReference>
<evidence type="ECO:0000256" key="7">
    <source>
        <dbReference type="ARBA" id="ARBA00022927"/>
    </source>
</evidence>
<gene>
    <name evidence="12" type="ORF">MGAL_10B001594</name>
</gene>
<dbReference type="OrthoDB" id="6223152at2759"/>
<dbReference type="Proteomes" id="UP000596742">
    <property type="component" value="Unassembled WGS sequence"/>
</dbReference>
<evidence type="ECO:0000313" key="12">
    <source>
        <dbReference type="EMBL" id="VDI71104.1"/>
    </source>
</evidence>
<evidence type="ECO:0000256" key="9">
    <source>
        <dbReference type="ARBA" id="ARBA00023242"/>
    </source>
</evidence>
<feature type="compositionally biased region" description="Basic and acidic residues" evidence="11">
    <location>
        <begin position="1"/>
        <end position="12"/>
    </location>
</feature>
<proteinExistence type="inferred from homology"/>
<dbReference type="GO" id="GO:0005634">
    <property type="term" value="C:nucleus"/>
    <property type="evidence" value="ECO:0007669"/>
    <property type="project" value="UniProtKB-SubCell"/>
</dbReference>
<keyword evidence="6" id="KW-0509">mRNA transport</keyword>
<evidence type="ECO:0000256" key="4">
    <source>
        <dbReference type="ARBA" id="ARBA00022490"/>
    </source>
</evidence>
<dbReference type="GO" id="GO:0005868">
    <property type="term" value="C:cytoplasmic dynein complex"/>
    <property type="evidence" value="ECO:0007669"/>
    <property type="project" value="TreeGrafter"/>
</dbReference>
<dbReference type="AlphaFoldDB" id="A0A8B6GXJ3"/>
<keyword evidence="13" id="KW-1185">Reference proteome</keyword>
<dbReference type="SMART" id="SM01375">
    <property type="entry name" value="Dynein_light"/>
    <property type="match status" value="1"/>
</dbReference>
<dbReference type="CDD" id="cd21450">
    <property type="entry name" value="DLC-like_DYNLL1-like"/>
    <property type="match status" value="1"/>
</dbReference>
<feature type="region of interest" description="Disordered" evidence="11">
    <location>
        <begin position="1"/>
        <end position="20"/>
    </location>
</feature>
<evidence type="ECO:0000256" key="6">
    <source>
        <dbReference type="ARBA" id="ARBA00022816"/>
    </source>
</evidence>
<dbReference type="InterPro" id="IPR001372">
    <property type="entry name" value="Dynein_light_chain_typ-1/2"/>
</dbReference>
<dbReference type="GO" id="GO:0051028">
    <property type="term" value="P:mRNA transport"/>
    <property type="evidence" value="ECO:0007669"/>
    <property type="project" value="UniProtKB-KW"/>
</dbReference>
<keyword evidence="10" id="KW-0505">Motor protein</keyword>